<dbReference type="PATRIC" id="fig|768706.3.peg.1904"/>
<reference evidence="4" key="1">
    <citation type="submission" date="2011-11" db="EMBL/GenBank/DDBJ databases">
        <title>Complete sequence of Desulfosporosinus orientis DSM 765.</title>
        <authorList>
            <person name="Lucas S."/>
            <person name="Han J."/>
            <person name="Lapidus A."/>
            <person name="Cheng J.-F."/>
            <person name="Goodwin L."/>
            <person name="Pitluck S."/>
            <person name="Peters L."/>
            <person name="Ovchinnikova G."/>
            <person name="Teshima H."/>
            <person name="Detter J.C."/>
            <person name="Han C."/>
            <person name="Tapia R."/>
            <person name="Land M."/>
            <person name="Hauser L."/>
            <person name="Kyrpides N."/>
            <person name="Ivanova N."/>
            <person name="Pagani I."/>
            <person name="Pester M."/>
            <person name="Spring S."/>
            <person name="Ollivier B."/>
            <person name="Rattei T."/>
            <person name="Klenk H.-P."/>
            <person name="Wagner M."/>
            <person name="Loy A."/>
            <person name="Woyke T."/>
        </authorList>
    </citation>
    <scope>NUCLEOTIDE SEQUENCE [LARGE SCALE GENOMIC DNA]</scope>
    <source>
        <strain evidence="4">ATCC 19365 / DSM 765 / NCIMB 8382 / VKM B-1628</strain>
    </source>
</reference>
<keyword evidence="2" id="KW-0812">Transmembrane</keyword>
<keyword evidence="2" id="KW-1133">Transmembrane helix</keyword>
<feature type="compositionally biased region" description="Low complexity" evidence="1">
    <location>
        <begin position="112"/>
        <end position="132"/>
    </location>
</feature>
<dbReference type="KEGG" id="dor:Desor_1889"/>
<dbReference type="OrthoDB" id="1795609at2"/>
<feature type="transmembrane region" description="Helical" evidence="2">
    <location>
        <begin position="54"/>
        <end position="75"/>
    </location>
</feature>
<evidence type="ECO:0000256" key="1">
    <source>
        <dbReference type="SAM" id="MobiDB-lite"/>
    </source>
</evidence>
<keyword evidence="4" id="KW-1185">Reference proteome</keyword>
<accession>G7WB19</accession>
<name>G7WB19_DESOD</name>
<reference evidence="3 4" key="2">
    <citation type="journal article" date="2012" name="J. Bacteriol.">
        <title>Complete genome sequences of Desulfosporosinus orientis DSM765T, Desulfosporosinus youngiae DSM17734T, Desulfosporosinus meridiei DSM13257T, and Desulfosporosinus acidiphilus DSM22704T.</title>
        <authorList>
            <person name="Pester M."/>
            <person name="Brambilla E."/>
            <person name="Alazard D."/>
            <person name="Rattei T."/>
            <person name="Weinmaier T."/>
            <person name="Han J."/>
            <person name="Lucas S."/>
            <person name="Lapidus A."/>
            <person name="Cheng J.F."/>
            <person name="Goodwin L."/>
            <person name="Pitluck S."/>
            <person name="Peters L."/>
            <person name="Ovchinnikova G."/>
            <person name="Teshima H."/>
            <person name="Detter J.C."/>
            <person name="Han C.S."/>
            <person name="Tapia R."/>
            <person name="Land M.L."/>
            <person name="Hauser L."/>
            <person name="Kyrpides N.C."/>
            <person name="Ivanova N.N."/>
            <person name="Pagani I."/>
            <person name="Huntmann M."/>
            <person name="Wei C.L."/>
            <person name="Davenport K.W."/>
            <person name="Daligault H."/>
            <person name="Chain P.S."/>
            <person name="Chen A."/>
            <person name="Mavromatis K."/>
            <person name="Markowitz V."/>
            <person name="Szeto E."/>
            <person name="Mikhailova N."/>
            <person name="Pati A."/>
            <person name="Wagner M."/>
            <person name="Woyke T."/>
            <person name="Ollivier B."/>
            <person name="Klenk H.P."/>
            <person name="Spring S."/>
            <person name="Loy A."/>
        </authorList>
    </citation>
    <scope>NUCLEOTIDE SEQUENCE [LARGE SCALE GENOMIC DNA]</scope>
    <source>
        <strain evidence="4">ATCC 19365 / DSM 765 / NCIMB 8382 / VKM B-1628</strain>
    </source>
</reference>
<sequence>MEKNSYSPNCIIPGSEFKLSKEPLNFGISIFDPVSSVDGSPTFFFLQPLLAGKVFTSVLIIIISQIILFIFNRFWDYNLPPSNKRLVFSPEQTVSMSLSDLQNFLASMAGSKSQSSANQPSSNQPPSGQTSPDQPPPAGQEEGGITPETREIPLILALAVWGDFQNKAYSPSVFLLFPILVFPGVRGALPILILELLTTIFVRAVVPPETTGAKPLKAPTPDQTTNFEGFY</sequence>
<dbReference type="EMBL" id="CP003108">
    <property type="protein sequence ID" value="AET67520.1"/>
    <property type="molecule type" value="Genomic_DNA"/>
</dbReference>
<evidence type="ECO:0000313" key="4">
    <source>
        <dbReference type="Proteomes" id="UP000006346"/>
    </source>
</evidence>
<evidence type="ECO:0000313" key="3">
    <source>
        <dbReference type="EMBL" id="AET67520.1"/>
    </source>
</evidence>
<dbReference type="AlphaFoldDB" id="G7WB19"/>
<dbReference type="Proteomes" id="UP000006346">
    <property type="component" value="Chromosome"/>
</dbReference>
<feature type="region of interest" description="Disordered" evidence="1">
    <location>
        <begin position="112"/>
        <end position="145"/>
    </location>
</feature>
<dbReference type="HOGENOM" id="CLU_1178713_0_0_9"/>
<organism evidence="3 4">
    <name type="scientific">Desulfosporosinus orientis (strain ATCC 19365 / DSM 765 / NCIMB 8382 / VKM B-1628 / Singapore I)</name>
    <name type="common">Desulfotomaculum orientis</name>
    <dbReference type="NCBI Taxonomy" id="768706"/>
    <lineage>
        <taxon>Bacteria</taxon>
        <taxon>Bacillati</taxon>
        <taxon>Bacillota</taxon>
        <taxon>Clostridia</taxon>
        <taxon>Eubacteriales</taxon>
        <taxon>Desulfitobacteriaceae</taxon>
        <taxon>Desulfosporosinus</taxon>
    </lineage>
</organism>
<evidence type="ECO:0000256" key="2">
    <source>
        <dbReference type="SAM" id="Phobius"/>
    </source>
</evidence>
<proteinExistence type="predicted"/>
<dbReference type="STRING" id="768706.Desor_1889"/>
<gene>
    <name evidence="3" type="ordered locus">Desor_1889</name>
</gene>
<protein>
    <submittedName>
        <fullName evidence="3">Uncharacterized protein</fullName>
    </submittedName>
</protein>
<feature type="transmembrane region" description="Helical" evidence="2">
    <location>
        <begin position="173"/>
        <end position="193"/>
    </location>
</feature>
<dbReference type="RefSeq" id="WP_014184335.1">
    <property type="nucleotide sequence ID" value="NC_016584.1"/>
</dbReference>
<keyword evidence="2" id="KW-0472">Membrane</keyword>